<dbReference type="EMBL" id="BAAAZA010000035">
    <property type="protein sequence ID" value="GAA3896161.1"/>
    <property type="molecule type" value="Genomic_DNA"/>
</dbReference>
<proteinExistence type="predicted"/>
<evidence type="ECO:0000313" key="3">
    <source>
        <dbReference type="Proteomes" id="UP001501563"/>
    </source>
</evidence>
<gene>
    <name evidence="2" type="ORF">GCM10022207_75550</name>
</gene>
<accession>A0ABP7L8M0</accession>
<name>A0ABP7L8M0_9ACTN</name>
<dbReference type="RefSeq" id="WP_345553584.1">
    <property type="nucleotide sequence ID" value="NZ_BAAAZA010000035.1"/>
</dbReference>
<comment type="caution">
    <text evidence="2">The sequence shown here is derived from an EMBL/GenBank/DDBJ whole genome shotgun (WGS) entry which is preliminary data.</text>
</comment>
<evidence type="ECO:0000313" key="2">
    <source>
        <dbReference type="EMBL" id="GAA3896161.1"/>
    </source>
</evidence>
<reference evidence="3" key="1">
    <citation type="journal article" date="2019" name="Int. J. Syst. Evol. Microbiol.">
        <title>The Global Catalogue of Microorganisms (GCM) 10K type strain sequencing project: providing services to taxonomists for standard genome sequencing and annotation.</title>
        <authorList>
            <consortium name="The Broad Institute Genomics Platform"/>
            <consortium name="The Broad Institute Genome Sequencing Center for Infectious Disease"/>
            <person name="Wu L."/>
            <person name="Ma J."/>
        </authorList>
    </citation>
    <scope>NUCLEOTIDE SEQUENCE [LARGE SCALE GENOMIC DNA]</scope>
    <source>
        <strain evidence="3">JCM 16578</strain>
    </source>
</reference>
<dbReference type="Proteomes" id="UP001501563">
    <property type="component" value="Unassembled WGS sequence"/>
</dbReference>
<sequence>MPDLQELDAALPALLHRSPAEVLAEIEEAQRAAAAAYPPEPSIIPPPEHVYPWGHLWWWRFLAFPCVLRCGWAHIEDLVRDDLEPFVMRIGESPREEISQGISEHAVLRNVKRRRRIEAAIRRHAEQAHTEQAHHAQEPYSGRCEGTQ</sequence>
<feature type="compositionally biased region" description="Basic and acidic residues" evidence="1">
    <location>
        <begin position="124"/>
        <end position="137"/>
    </location>
</feature>
<feature type="region of interest" description="Disordered" evidence="1">
    <location>
        <begin position="124"/>
        <end position="148"/>
    </location>
</feature>
<keyword evidence="3" id="KW-1185">Reference proteome</keyword>
<evidence type="ECO:0000256" key="1">
    <source>
        <dbReference type="SAM" id="MobiDB-lite"/>
    </source>
</evidence>
<protein>
    <submittedName>
        <fullName evidence="2">Uncharacterized protein</fullName>
    </submittedName>
</protein>
<organism evidence="2 3">
    <name type="scientific">Streptomyces lannensis</name>
    <dbReference type="NCBI Taxonomy" id="766498"/>
    <lineage>
        <taxon>Bacteria</taxon>
        <taxon>Bacillati</taxon>
        <taxon>Actinomycetota</taxon>
        <taxon>Actinomycetes</taxon>
        <taxon>Kitasatosporales</taxon>
        <taxon>Streptomycetaceae</taxon>
        <taxon>Streptomyces</taxon>
    </lineage>
</organism>